<evidence type="ECO:0000313" key="3">
    <source>
        <dbReference type="Proteomes" id="UP001201163"/>
    </source>
</evidence>
<protein>
    <submittedName>
        <fullName evidence="2">Uncharacterized protein</fullName>
    </submittedName>
</protein>
<reference evidence="2" key="1">
    <citation type="submission" date="2022-01" db="EMBL/GenBank/DDBJ databases">
        <title>Comparative genomics reveals a dynamic genome evolution in the ectomycorrhizal milk-cap (Lactarius) mushrooms.</title>
        <authorList>
            <consortium name="DOE Joint Genome Institute"/>
            <person name="Lebreton A."/>
            <person name="Tang N."/>
            <person name="Kuo A."/>
            <person name="LaButti K."/>
            <person name="Drula E."/>
            <person name="Barry K."/>
            <person name="Clum A."/>
            <person name="Lipzen A."/>
            <person name="Mousain D."/>
            <person name="Ng V."/>
            <person name="Wang R."/>
            <person name="Wang X."/>
            <person name="Dai Y."/>
            <person name="Henrissat B."/>
            <person name="Grigoriev I.V."/>
            <person name="Guerin-Laguette A."/>
            <person name="Yu F."/>
            <person name="Martin F.M."/>
        </authorList>
    </citation>
    <scope>NUCLEOTIDE SEQUENCE</scope>
    <source>
        <strain evidence="2">QP</strain>
    </source>
</reference>
<accession>A0AAD4LAG0</accession>
<dbReference type="EMBL" id="JAKELL010000074">
    <property type="protein sequence ID" value="KAH8984595.1"/>
    <property type="molecule type" value="Genomic_DNA"/>
</dbReference>
<dbReference type="Proteomes" id="UP001201163">
    <property type="component" value="Unassembled WGS sequence"/>
</dbReference>
<comment type="caution">
    <text evidence="2">The sequence shown here is derived from an EMBL/GenBank/DDBJ whole genome shotgun (WGS) entry which is preliminary data.</text>
</comment>
<proteinExistence type="predicted"/>
<keyword evidence="3" id="KW-1185">Reference proteome</keyword>
<gene>
    <name evidence="2" type="ORF">EDB92DRAFT_1950658</name>
</gene>
<dbReference type="AlphaFoldDB" id="A0AAD4LAG0"/>
<organism evidence="2 3">
    <name type="scientific">Lactarius akahatsu</name>
    <dbReference type="NCBI Taxonomy" id="416441"/>
    <lineage>
        <taxon>Eukaryota</taxon>
        <taxon>Fungi</taxon>
        <taxon>Dikarya</taxon>
        <taxon>Basidiomycota</taxon>
        <taxon>Agaricomycotina</taxon>
        <taxon>Agaricomycetes</taxon>
        <taxon>Russulales</taxon>
        <taxon>Russulaceae</taxon>
        <taxon>Lactarius</taxon>
    </lineage>
</organism>
<feature type="region of interest" description="Disordered" evidence="1">
    <location>
        <begin position="1"/>
        <end position="25"/>
    </location>
</feature>
<evidence type="ECO:0000256" key="1">
    <source>
        <dbReference type="SAM" id="MobiDB-lite"/>
    </source>
</evidence>
<evidence type="ECO:0000313" key="2">
    <source>
        <dbReference type="EMBL" id="KAH8984595.1"/>
    </source>
</evidence>
<sequence length="202" mass="21994">MYAPVPSSYDARPPKEEVTGPVAPHPDTLTLGNSWLENMTCLPPRSTTLGPCPKPTLSSALRIGSIGERCRTINYSPKALDGQSRAALLSREGYSTSLPYVRLTFSLRWVRNTLEFAGYSGEYPDPQDPEIFMEEFRIDGEDATFTVVQVGGGYYVPSKPGLEGNLDSHLARDVSVLSTSGNFIVGTESVSRFSTLAPNEVL</sequence>
<name>A0AAD4LAG0_9AGAM</name>